<sequence length="274" mass="30156">VRSPQGRGAGHHPGPDRVPAHLQQRPPADLPGALRLGRPRRRVHRRHPDRHGARGSHLLPPRHLAHRQGLGPVAGQARVAGAPRRPDGVVHHRRLAADRGAGRVAQGRHRGGLPQPVDHRHHPHRDGRRAGHRRPLLTRRQGHQADHPPRRRPHGYGAGHGPRPRGLTQRGHHLDGSGPGLRARGGDPLRVPARHPRRGRRRDLRAQGDPRWRQLLRLGSDPRGHGRELRGGLRGHRLAAPLCLDPLLHAVRPLPRRAGHGDAGPGGCRSPQPL</sequence>
<feature type="compositionally biased region" description="Basic residues" evidence="1">
    <location>
        <begin position="192"/>
        <end position="203"/>
    </location>
</feature>
<feature type="non-terminal residue" evidence="2">
    <location>
        <position position="274"/>
    </location>
</feature>
<organism evidence="2">
    <name type="scientific">uncultured Nocardioides sp</name>
    <dbReference type="NCBI Taxonomy" id="198441"/>
    <lineage>
        <taxon>Bacteria</taxon>
        <taxon>Bacillati</taxon>
        <taxon>Actinomycetota</taxon>
        <taxon>Actinomycetes</taxon>
        <taxon>Propionibacteriales</taxon>
        <taxon>Nocardioidaceae</taxon>
        <taxon>Nocardioides</taxon>
        <taxon>environmental samples</taxon>
    </lineage>
</organism>
<accession>A0A6J4NVR5</accession>
<gene>
    <name evidence="2" type="ORF">AVDCRST_MAG60-1970</name>
</gene>
<evidence type="ECO:0000313" key="2">
    <source>
        <dbReference type="EMBL" id="CAA9398854.1"/>
    </source>
</evidence>
<feature type="region of interest" description="Disordered" evidence="1">
    <location>
        <begin position="1"/>
        <end position="63"/>
    </location>
</feature>
<feature type="compositionally biased region" description="Basic residues" evidence="1">
    <location>
        <begin position="37"/>
        <end position="49"/>
    </location>
</feature>
<dbReference type="EMBL" id="CADCUN010000210">
    <property type="protein sequence ID" value="CAA9398854.1"/>
    <property type="molecule type" value="Genomic_DNA"/>
</dbReference>
<feature type="non-terminal residue" evidence="2">
    <location>
        <position position="1"/>
    </location>
</feature>
<feature type="compositionally biased region" description="Basic residues" evidence="1">
    <location>
        <begin position="119"/>
        <end position="142"/>
    </location>
</feature>
<dbReference type="GO" id="GO:0050380">
    <property type="term" value="F:undecaprenyl-diphosphatase activity"/>
    <property type="evidence" value="ECO:0007669"/>
    <property type="project" value="UniProtKB-EC"/>
</dbReference>
<feature type="region of interest" description="Disordered" evidence="1">
    <location>
        <begin position="98"/>
        <end position="230"/>
    </location>
</feature>
<proteinExistence type="predicted"/>
<protein>
    <submittedName>
        <fullName evidence="2">Undecaprenyl-diphosphatase</fullName>
        <ecNumber evidence="2">3.6.1.27</ecNumber>
    </submittedName>
</protein>
<evidence type="ECO:0000256" key="1">
    <source>
        <dbReference type="SAM" id="MobiDB-lite"/>
    </source>
</evidence>
<reference evidence="2" key="1">
    <citation type="submission" date="2020-02" db="EMBL/GenBank/DDBJ databases">
        <authorList>
            <person name="Meier V. D."/>
        </authorList>
    </citation>
    <scope>NUCLEOTIDE SEQUENCE</scope>
    <source>
        <strain evidence="2">AVDCRST_MAG60</strain>
    </source>
</reference>
<name>A0A6J4NVR5_9ACTN</name>
<dbReference type="AlphaFoldDB" id="A0A6J4NVR5"/>
<feature type="compositionally biased region" description="Basic and acidic residues" evidence="1">
    <location>
        <begin position="220"/>
        <end position="230"/>
    </location>
</feature>
<feature type="region of interest" description="Disordered" evidence="1">
    <location>
        <begin position="255"/>
        <end position="274"/>
    </location>
</feature>
<dbReference type="EC" id="3.6.1.27" evidence="2"/>
<keyword evidence="2" id="KW-0378">Hydrolase</keyword>